<dbReference type="SMART" id="SM00388">
    <property type="entry name" value="HisKA"/>
    <property type="match status" value="1"/>
</dbReference>
<evidence type="ECO:0000256" key="7">
    <source>
        <dbReference type="ARBA" id="ARBA00022692"/>
    </source>
</evidence>
<dbReference type="EC" id="2.7.13.3" evidence="3"/>
<dbReference type="Gene3D" id="3.30.565.10">
    <property type="entry name" value="Histidine kinase-like ATPase, C-terminal domain"/>
    <property type="match status" value="1"/>
</dbReference>
<gene>
    <name evidence="16" type="primary">sasA_162</name>
    <name evidence="16" type="ORF">SDC9_58742</name>
</gene>
<keyword evidence="5" id="KW-0597">Phosphoprotein</keyword>
<keyword evidence="10" id="KW-0067">ATP-binding</keyword>
<evidence type="ECO:0000256" key="5">
    <source>
        <dbReference type="ARBA" id="ARBA00022553"/>
    </source>
</evidence>
<evidence type="ECO:0000256" key="2">
    <source>
        <dbReference type="ARBA" id="ARBA00004651"/>
    </source>
</evidence>
<dbReference type="InterPro" id="IPR003594">
    <property type="entry name" value="HATPase_dom"/>
</dbReference>
<evidence type="ECO:0000256" key="8">
    <source>
        <dbReference type="ARBA" id="ARBA00022741"/>
    </source>
</evidence>
<name>A0A644X8J2_9ZZZZ</name>
<dbReference type="InterPro" id="IPR005467">
    <property type="entry name" value="His_kinase_dom"/>
</dbReference>
<keyword evidence="7 14" id="KW-0812">Transmembrane</keyword>
<protein>
    <recommendedName>
        <fullName evidence="3">histidine kinase</fullName>
        <ecNumber evidence="3">2.7.13.3</ecNumber>
    </recommendedName>
</protein>
<comment type="subcellular location">
    <subcellularLocation>
        <location evidence="2">Cell membrane</location>
        <topology evidence="2">Multi-pass membrane protein</topology>
    </subcellularLocation>
</comment>
<dbReference type="Gene3D" id="1.10.287.130">
    <property type="match status" value="1"/>
</dbReference>
<evidence type="ECO:0000256" key="3">
    <source>
        <dbReference type="ARBA" id="ARBA00012438"/>
    </source>
</evidence>
<evidence type="ECO:0000256" key="9">
    <source>
        <dbReference type="ARBA" id="ARBA00022777"/>
    </source>
</evidence>
<sequence length="591" mass="68377">MKEKIKKYITGVWGIEILVVCVSLVTLTIGYYQSFNNTFAELGAGTFDALLNKDKYIQSMIYYESKDLSKEIYTDTNNLEDISILEYKNQHLSQNNYFYGSLFYILMNKETGEFTTNDVNLYKSVQIKENTVALLEEKINDYLKEFKFSSVRIDNKDIYNYYIESTNEKISKQNIDKYIEIYYRDPSVYSYLIKTESLTARSMILSTIFTMLLLLKIIVNSIFNSSNIHLEIKVLKRLFYVLKYGYKYKNTRNKMIISISGSVGVILVYLYLIAGIRNQNILITFLSKYPFKGTLILVLIPLMCVLYSLKKSLDISIINDGLKKINAGDLEYNLTNIGEREVKELVNNINQIKDGYKIALNEKIRNEKLKTELISNVSHDLKTPLTSIINYVNILNDRNITDEEKKDYLTILDKNSKRLKSLIEDLFEVSKLNSGKMTIEKQEIDIVSLVHQGVGEYSNLYEEKNLEFKVSSNEDEIFVDLDGKLMSRVFENIIVNALKYSLNNTRVYIDINARENSVEVSFKNISNYEMDFNTQDIFERFARADKSRNSSVEGSGMGLAITKSIVELHNGSIKIEVEGDMFKIYLIIPKK</sequence>
<evidence type="ECO:0000256" key="13">
    <source>
        <dbReference type="ARBA" id="ARBA00023136"/>
    </source>
</evidence>
<dbReference type="InterPro" id="IPR004358">
    <property type="entry name" value="Sig_transdc_His_kin-like_C"/>
</dbReference>
<feature type="transmembrane region" description="Helical" evidence="14">
    <location>
        <begin position="289"/>
        <end position="309"/>
    </location>
</feature>
<comment type="caution">
    <text evidence="16">The sequence shown here is derived from an EMBL/GenBank/DDBJ whole genome shotgun (WGS) entry which is preliminary data.</text>
</comment>
<evidence type="ECO:0000313" key="16">
    <source>
        <dbReference type="EMBL" id="MPM12389.1"/>
    </source>
</evidence>
<dbReference type="FunFam" id="1.10.287.130:FF:000008">
    <property type="entry name" value="Two-component sensor histidine kinase"/>
    <property type="match status" value="1"/>
</dbReference>
<dbReference type="EMBL" id="VSSQ01001965">
    <property type="protein sequence ID" value="MPM12389.1"/>
    <property type="molecule type" value="Genomic_DNA"/>
</dbReference>
<dbReference type="InterPro" id="IPR036890">
    <property type="entry name" value="HATPase_C_sf"/>
</dbReference>
<evidence type="ECO:0000256" key="11">
    <source>
        <dbReference type="ARBA" id="ARBA00022989"/>
    </source>
</evidence>
<keyword evidence="12" id="KW-0902">Two-component regulatory system</keyword>
<dbReference type="PANTHER" id="PTHR45528:SF1">
    <property type="entry name" value="SENSOR HISTIDINE KINASE CPXA"/>
    <property type="match status" value="1"/>
</dbReference>
<dbReference type="SUPFAM" id="SSF47384">
    <property type="entry name" value="Homodimeric domain of signal transducing histidine kinase"/>
    <property type="match status" value="1"/>
</dbReference>
<keyword evidence="11 14" id="KW-1133">Transmembrane helix</keyword>
<keyword evidence="8" id="KW-0547">Nucleotide-binding</keyword>
<evidence type="ECO:0000259" key="15">
    <source>
        <dbReference type="PROSITE" id="PS50109"/>
    </source>
</evidence>
<evidence type="ECO:0000256" key="12">
    <source>
        <dbReference type="ARBA" id="ARBA00023012"/>
    </source>
</evidence>
<evidence type="ECO:0000256" key="4">
    <source>
        <dbReference type="ARBA" id="ARBA00022475"/>
    </source>
</evidence>
<feature type="transmembrane region" description="Helical" evidence="14">
    <location>
        <begin position="256"/>
        <end position="277"/>
    </location>
</feature>
<dbReference type="SUPFAM" id="SSF55874">
    <property type="entry name" value="ATPase domain of HSP90 chaperone/DNA topoisomerase II/histidine kinase"/>
    <property type="match status" value="1"/>
</dbReference>
<evidence type="ECO:0000256" key="10">
    <source>
        <dbReference type="ARBA" id="ARBA00022840"/>
    </source>
</evidence>
<accession>A0A644X8J2</accession>
<dbReference type="PROSITE" id="PS50109">
    <property type="entry name" value="HIS_KIN"/>
    <property type="match status" value="1"/>
</dbReference>
<feature type="transmembrane region" description="Helical" evidence="14">
    <location>
        <begin position="203"/>
        <end position="223"/>
    </location>
</feature>
<feature type="transmembrane region" description="Helical" evidence="14">
    <location>
        <begin position="12"/>
        <end position="32"/>
    </location>
</feature>
<dbReference type="InterPro" id="IPR050398">
    <property type="entry name" value="HssS/ArlS-like"/>
</dbReference>
<dbReference type="Pfam" id="PF00512">
    <property type="entry name" value="HisKA"/>
    <property type="match status" value="1"/>
</dbReference>
<dbReference type="FunFam" id="3.30.565.10:FF:000013">
    <property type="entry name" value="Two-component sensor histidine kinase"/>
    <property type="match status" value="1"/>
</dbReference>
<evidence type="ECO:0000256" key="14">
    <source>
        <dbReference type="SAM" id="Phobius"/>
    </source>
</evidence>
<keyword evidence="4" id="KW-1003">Cell membrane</keyword>
<evidence type="ECO:0000256" key="6">
    <source>
        <dbReference type="ARBA" id="ARBA00022679"/>
    </source>
</evidence>
<dbReference type="InterPro" id="IPR036097">
    <property type="entry name" value="HisK_dim/P_sf"/>
</dbReference>
<evidence type="ECO:0000256" key="1">
    <source>
        <dbReference type="ARBA" id="ARBA00000085"/>
    </source>
</evidence>
<dbReference type="PANTHER" id="PTHR45528">
    <property type="entry name" value="SENSOR HISTIDINE KINASE CPXA"/>
    <property type="match status" value="1"/>
</dbReference>
<dbReference type="AlphaFoldDB" id="A0A644X8J2"/>
<keyword evidence="9 16" id="KW-0418">Kinase</keyword>
<comment type="catalytic activity">
    <reaction evidence="1">
        <text>ATP + protein L-histidine = ADP + protein N-phospho-L-histidine.</text>
        <dbReference type="EC" id="2.7.13.3"/>
    </reaction>
</comment>
<dbReference type="GO" id="GO:0000155">
    <property type="term" value="F:phosphorelay sensor kinase activity"/>
    <property type="evidence" value="ECO:0007669"/>
    <property type="project" value="InterPro"/>
</dbReference>
<feature type="domain" description="Histidine kinase" evidence="15">
    <location>
        <begin position="376"/>
        <end position="591"/>
    </location>
</feature>
<keyword evidence="13 14" id="KW-0472">Membrane</keyword>
<dbReference type="InterPro" id="IPR003661">
    <property type="entry name" value="HisK_dim/P_dom"/>
</dbReference>
<organism evidence="16">
    <name type="scientific">bioreactor metagenome</name>
    <dbReference type="NCBI Taxonomy" id="1076179"/>
    <lineage>
        <taxon>unclassified sequences</taxon>
        <taxon>metagenomes</taxon>
        <taxon>ecological metagenomes</taxon>
    </lineage>
</organism>
<dbReference type="GO" id="GO:0005886">
    <property type="term" value="C:plasma membrane"/>
    <property type="evidence" value="ECO:0007669"/>
    <property type="project" value="UniProtKB-SubCell"/>
</dbReference>
<dbReference type="SMART" id="SM00387">
    <property type="entry name" value="HATPase_c"/>
    <property type="match status" value="1"/>
</dbReference>
<proteinExistence type="predicted"/>
<reference evidence="16" key="1">
    <citation type="submission" date="2019-08" db="EMBL/GenBank/DDBJ databases">
        <authorList>
            <person name="Kucharzyk K."/>
            <person name="Murdoch R.W."/>
            <person name="Higgins S."/>
            <person name="Loffler F."/>
        </authorList>
    </citation>
    <scope>NUCLEOTIDE SEQUENCE</scope>
</reference>
<dbReference type="PRINTS" id="PR00344">
    <property type="entry name" value="BCTRLSENSOR"/>
</dbReference>
<keyword evidence="6 16" id="KW-0808">Transferase</keyword>
<dbReference type="CDD" id="cd00082">
    <property type="entry name" value="HisKA"/>
    <property type="match status" value="1"/>
</dbReference>
<dbReference type="Pfam" id="PF02518">
    <property type="entry name" value="HATPase_c"/>
    <property type="match status" value="1"/>
</dbReference>
<dbReference type="GO" id="GO:0005524">
    <property type="term" value="F:ATP binding"/>
    <property type="evidence" value="ECO:0007669"/>
    <property type="project" value="UniProtKB-KW"/>
</dbReference>